<dbReference type="InterPro" id="IPR050493">
    <property type="entry name" value="FAD-dep_Monooxygenase_BioMet"/>
</dbReference>
<gene>
    <name evidence="4" type="ORF">SAMN02787144_1009230</name>
</gene>
<dbReference type="EMBL" id="FPJO01000009">
    <property type="protein sequence ID" value="SFY03275.1"/>
    <property type="molecule type" value="Genomic_DNA"/>
</dbReference>
<reference evidence="4 5" key="1">
    <citation type="submission" date="2016-11" db="EMBL/GenBank/DDBJ databases">
        <authorList>
            <person name="Jaros S."/>
            <person name="Januszkiewicz K."/>
            <person name="Wedrychowicz H."/>
        </authorList>
    </citation>
    <scope>NUCLEOTIDE SEQUENCE [LARGE SCALE GENOMIC DNA]</scope>
    <source>
        <strain evidence="4 5">OK807</strain>
    </source>
</reference>
<dbReference type="Pfam" id="PF01494">
    <property type="entry name" value="FAD_binding_3"/>
    <property type="match status" value="1"/>
</dbReference>
<evidence type="ECO:0000256" key="1">
    <source>
        <dbReference type="ARBA" id="ARBA00023002"/>
    </source>
</evidence>
<evidence type="ECO:0000313" key="4">
    <source>
        <dbReference type="EMBL" id="SFY03275.1"/>
    </source>
</evidence>
<protein>
    <submittedName>
        <fullName evidence="4">2-polyprenyl-6-methoxyphenol hydroxylase</fullName>
    </submittedName>
</protein>
<dbReference type="PANTHER" id="PTHR13789:SF309">
    <property type="entry name" value="PUTATIVE (AFU_ORTHOLOGUE AFUA_6G14510)-RELATED"/>
    <property type="match status" value="1"/>
</dbReference>
<dbReference type="SUPFAM" id="SSF51905">
    <property type="entry name" value="FAD/NAD(P)-binding domain"/>
    <property type="match status" value="1"/>
</dbReference>
<evidence type="ECO:0000256" key="2">
    <source>
        <dbReference type="ARBA" id="ARBA00023033"/>
    </source>
</evidence>
<accession>A0A1K2BXD5</accession>
<dbReference type="GO" id="GO:0071949">
    <property type="term" value="F:FAD binding"/>
    <property type="evidence" value="ECO:0007669"/>
    <property type="project" value="InterPro"/>
</dbReference>
<organism evidence="4 5">
    <name type="scientific">Streptomyces atratus</name>
    <dbReference type="NCBI Taxonomy" id="1893"/>
    <lineage>
        <taxon>Bacteria</taxon>
        <taxon>Bacillati</taxon>
        <taxon>Actinomycetota</taxon>
        <taxon>Actinomycetes</taxon>
        <taxon>Kitasatosporales</taxon>
        <taxon>Streptomycetaceae</taxon>
        <taxon>Streptomyces</taxon>
    </lineage>
</organism>
<name>A0A1K2BXD5_STRAR</name>
<dbReference type="RefSeq" id="WP_256260000.1">
    <property type="nucleotide sequence ID" value="NZ_CP108276.1"/>
</dbReference>
<feature type="domain" description="FAD-binding" evidence="3">
    <location>
        <begin position="148"/>
        <end position="345"/>
    </location>
</feature>
<dbReference type="PANTHER" id="PTHR13789">
    <property type="entry name" value="MONOOXYGENASE"/>
    <property type="match status" value="1"/>
</dbReference>
<dbReference type="InterPro" id="IPR002938">
    <property type="entry name" value="FAD-bd"/>
</dbReference>
<proteinExistence type="predicted"/>
<keyword evidence="1" id="KW-0560">Oxidoreductase</keyword>
<dbReference type="Gene3D" id="3.50.50.60">
    <property type="entry name" value="FAD/NAD(P)-binding domain"/>
    <property type="match status" value="2"/>
</dbReference>
<keyword evidence="2" id="KW-0503">Monooxygenase</keyword>
<evidence type="ECO:0000259" key="3">
    <source>
        <dbReference type="Pfam" id="PF01494"/>
    </source>
</evidence>
<dbReference type="SUPFAM" id="SSF54373">
    <property type="entry name" value="FAD-linked reductases, C-terminal domain"/>
    <property type="match status" value="1"/>
</dbReference>
<dbReference type="AlphaFoldDB" id="A0A1K2BXD5"/>
<sequence>MAVTGLRIGVVGGSIAGCAMAIAGARAGADVTVHERSDGALQDRGFGIVIPPPLHQELVVGGYLGADMPTAPVATRVWLARAPGRRSARELARQQAPVAACNWGLLWRALRANAQDGTYHRGRPVGSVGRTASGGALIRTADGEREYDVVVGADGHRSVTRDALAPGVRPVPAGYLVWRGTIPAAALRDHPGQLAMLESSWVTLGFPGGHGVFYLIPGAAGGSRLLAYAIYASPPAADVPASTAYVRHIAEEHFPAEWADIVARGEHTSQVLHPVADFVVPRAAEPPFLLAGDAASVTRPHTASGAVKALQDALCLERSLRASSSAAEALRRYADERSAEGARLVGLGRRLGRALVENTPDWPAMGPAEVEALSRAALDGDGSYLYGSVQR</sequence>
<dbReference type="InterPro" id="IPR036188">
    <property type="entry name" value="FAD/NAD-bd_sf"/>
</dbReference>
<dbReference type="STRING" id="1893.SAMN02787144_1009230"/>
<dbReference type="PROSITE" id="PS51257">
    <property type="entry name" value="PROKAR_LIPOPROTEIN"/>
    <property type="match status" value="1"/>
</dbReference>
<evidence type="ECO:0000313" key="5">
    <source>
        <dbReference type="Proteomes" id="UP000181909"/>
    </source>
</evidence>
<dbReference type="PRINTS" id="PR00420">
    <property type="entry name" value="RNGMNOXGNASE"/>
</dbReference>
<dbReference type="Proteomes" id="UP000181909">
    <property type="component" value="Unassembled WGS sequence"/>
</dbReference>
<dbReference type="GO" id="GO:0004497">
    <property type="term" value="F:monooxygenase activity"/>
    <property type="evidence" value="ECO:0007669"/>
    <property type="project" value="UniProtKB-KW"/>
</dbReference>